<dbReference type="HOGENOM" id="CLU_3221647_0_0_9"/>
<protein>
    <submittedName>
        <fullName evidence="1">Uncharacterized protein</fullName>
    </submittedName>
</protein>
<dbReference type="AlphaFoldDB" id="V8BLB8"/>
<proteinExistence type="predicted"/>
<organism evidence="1 2">
    <name type="scientific">[Ruminococcus] lactaris CC59_002D</name>
    <dbReference type="NCBI Taxonomy" id="1073376"/>
    <lineage>
        <taxon>Bacteria</taxon>
        <taxon>Bacillati</taxon>
        <taxon>Bacillota</taxon>
        <taxon>Clostridia</taxon>
        <taxon>Lachnospirales</taxon>
        <taxon>Lachnospiraceae</taxon>
        <taxon>Mediterraneibacter</taxon>
    </lineage>
</organism>
<reference evidence="1 2" key="1">
    <citation type="submission" date="2013-10" db="EMBL/GenBank/DDBJ databases">
        <title>The Genome Sequence of Ruminococcus lactaris CC59_002D.</title>
        <authorList>
            <consortium name="The Broad Institute Genomics Platform"/>
            <person name="Earl A."/>
            <person name="Allen-Vercoe E."/>
            <person name="Daigneault M."/>
            <person name="Young S.K."/>
            <person name="Zeng Q."/>
            <person name="Gargeya S."/>
            <person name="Fitzgerald M."/>
            <person name="Abouelleil A."/>
            <person name="Alvarado L."/>
            <person name="Chapman S.B."/>
            <person name="Gainer-Dewar J."/>
            <person name="Goldberg J."/>
            <person name="Griggs A."/>
            <person name="Gujja S."/>
            <person name="Hansen M."/>
            <person name="Howarth C."/>
            <person name="Imamovic A."/>
            <person name="Ireland A."/>
            <person name="Larimer J."/>
            <person name="McCowan C."/>
            <person name="Murphy C."/>
            <person name="Pearson M."/>
            <person name="Poon T.W."/>
            <person name="Priest M."/>
            <person name="Roberts A."/>
            <person name="Saif S."/>
            <person name="Shea T."/>
            <person name="Sykes S."/>
            <person name="Wortman J."/>
            <person name="Nusbaum C."/>
            <person name="Birren B."/>
        </authorList>
    </citation>
    <scope>NUCLEOTIDE SEQUENCE [LARGE SCALE GENOMIC DNA]</scope>
    <source>
        <strain evidence="1 2">CC59_002D</strain>
    </source>
</reference>
<dbReference type="Proteomes" id="UP000018683">
    <property type="component" value="Unassembled WGS sequence"/>
</dbReference>
<gene>
    <name evidence="1" type="ORF">HMPREF1202_02529</name>
</gene>
<dbReference type="PATRIC" id="fig|1073376.3.peg.2592"/>
<evidence type="ECO:0000313" key="1">
    <source>
        <dbReference type="EMBL" id="ETD15938.1"/>
    </source>
</evidence>
<comment type="caution">
    <text evidence="1">The sequence shown here is derived from an EMBL/GenBank/DDBJ whole genome shotgun (WGS) entry which is preliminary data.</text>
</comment>
<dbReference type="STRING" id="1073376.HMPREF1202_02529"/>
<name>V8BLB8_9FIRM</name>
<evidence type="ECO:0000313" key="2">
    <source>
        <dbReference type="Proteomes" id="UP000018683"/>
    </source>
</evidence>
<dbReference type="RefSeq" id="WP_023923123.1">
    <property type="nucleotide sequence ID" value="NZ_KI669411.1"/>
</dbReference>
<accession>V8BLB8</accession>
<sequence length="44" mass="5034">MRYEFIAQPGEKQICFLAAGMNVHISKPADMKILEETMKMSDDD</sequence>
<dbReference type="EMBL" id="AZJE01000037">
    <property type="protein sequence ID" value="ETD15938.1"/>
    <property type="molecule type" value="Genomic_DNA"/>
</dbReference>